<dbReference type="EMBL" id="GU943112">
    <property type="protein sequence ID" value="ADD95981.1"/>
    <property type="molecule type" value="Genomic_DNA"/>
</dbReference>
<organism evidence="1">
    <name type="scientific">uncultured organism MedDCM-OCT-S04-C100</name>
    <dbReference type="NCBI Taxonomy" id="743605"/>
    <lineage>
        <taxon>unclassified sequences</taxon>
        <taxon>environmental samples</taxon>
    </lineage>
</organism>
<evidence type="ECO:0000313" key="1">
    <source>
        <dbReference type="EMBL" id="ADD95981.1"/>
    </source>
</evidence>
<dbReference type="AlphaFoldDB" id="D6PJT0"/>
<name>D6PJT0_9ZZZZ</name>
<accession>D6PJT0</accession>
<reference evidence="1" key="1">
    <citation type="journal article" date="2010" name="ISME J.">
        <title>Metagenome of the Mediterranean deep chlorophyll maximum studied by direct and fosmid library 454 pyrosequencing.</title>
        <authorList>
            <person name="Ghai R."/>
            <person name="Martin-Cuadrado A.B."/>
            <person name="Molto A.G."/>
            <person name="Heredia I.G."/>
            <person name="Cabrera R."/>
            <person name="Martin J."/>
            <person name="Verdu M."/>
            <person name="Deschamps P."/>
            <person name="Moreira D."/>
            <person name="Lopez-Garcia P."/>
            <person name="Mira A."/>
            <person name="Rodriguez-Valera F."/>
        </authorList>
    </citation>
    <scope>NUCLEOTIDE SEQUENCE</scope>
</reference>
<protein>
    <submittedName>
        <fullName evidence="1">Uncharacterized protein</fullName>
    </submittedName>
</protein>
<proteinExistence type="predicted"/>
<sequence>MPKGKNKKYSKKQMKIARMAAPFDRITGADFAKLKKKKKKKV</sequence>